<dbReference type="SUPFAM" id="SSF53383">
    <property type="entry name" value="PLP-dependent transferases"/>
    <property type="match status" value="1"/>
</dbReference>
<dbReference type="InterPro" id="IPR015421">
    <property type="entry name" value="PyrdxlP-dep_Trfase_major"/>
</dbReference>
<proteinExistence type="inferred from homology"/>
<dbReference type="InterPro" id="IPR015424">
    <property type="entry name" value="PyrdxlP-dep_Trfase"/>
</dbReference>
<name>A0A9W6SXN8_CANBO</name>
<dbReference type="AlphaFoldDB" id="A0A9W6SXN8"/>
<evidence type="ECO:0000256" key="3">
    <source>
        <dbReference type="ARBA" id="ARBA00004991"/>
    </source>
</evidence>
<keyword evidence="7" id="KW-0663">Pyridoxal phosphate</keyword>
<dbReference type="EMBL" id="BSXN01000640">
    <property type="protein sequence ID" value="GME69316.1"/>
    <property type="molecule type" value="Genomic_DNA"/>
</dbReference>
<dbReference type="PANTHER" id="PTHR13693">
    <property type="entry name" value="CLASS II AMINOTRANSFERASE/8-AMINO-7-OXONONANOATE SYNTHASE"/>
    <property type="match status" value="1"/>
</dbReference>
<dbReference type="GO" id="GO:0046513">
    <property type="term" value="P:ceramide biosynthetic process"/>
    <property type="evidence" value="ECO:0007669"/>
    <property type="project" value="TreeGrafter"/>
</dbReference>
<evidence type="ECO:0000256" key="4">
    <source>
        <dbReference type="ARBA" id="ARBA00008392"/>
    </source>
</evidence>
<keyword evidence="8" id="KW-0746">Sphingolipid metabolism</keyword>
<dbReference type="Pfam" id="PF00155">
    <property type="entry name" value="Aminotran_1_2"/>
    <property type="match status" value="1"/>
</dbReference>
<evidence type="ECO:0000313" key="12">
    <source>
        <dbReference type="EMBL" id="GME69316.1"/>
    </source>
</evidence>
<evidence type="ECO:0000256" key="10">
    <source>
        <dbReference type="ARBA" id="ARBA00023315"/>
    </source>
</evidence>
<dbReference type="InterPro" id="IPR050087">
    <property type="entry name" value="AON_synthase_class-II"/>
</dbReference>
<evidence type="ECO:0000256" key="7">
    <source>
        <dbReference type="ARBA" id="ARBA00022898"/>
    </source>
</evidence>
<evidence type="ECO:0000313" key="13">
    <source>
        <dbReference type="Proteomes" id="UP001165120"/>
    </source>
</evidence>
<dbReference type="InterPro" id="IPR004839">
    <property type="entry name" value="Aminotransferase_I/II_large"/>
</dbReference>
<keyword evidence="13" id="KW-1185">Reference proteome</keyword>
<keyword evidence="6" id="KW-0808">Transferase</keyword>
<evidence type="ECO:0000256" key="5">
    <source>
        <dbReference type="ARBA" id="ARBA00013220"/>
    </source>
</evidence>
<dbReference type="Proteomes" id="UP001165120">
    <property type="component" value="Unassembled WGS sequence"/>
</dbReference>
<evidence type="ECO:0000256" key="8">
    <source>
        <dbReference type="ARBA" id="ARBA00022919"/>
    </source>
</evidence>
<organism evidence="12 13">
    <name type="scientific">Candida boidinii</name>
    <name type="common">Yeast</name>
    <dbReference type="NCBI Taxonomy" id="5477"/>
    <lineage>
        <taxon>Eukaryota</taxon>
        <taxon>Fungi</taxon>
        <taxon>Dikarya</taxon>
        <taxon>Ascomycota</taxon>
        <taxon>Saccharomycotina</taxon>
        <taxon>Pichiomycetes</taxon>
        <taxon>Pichiales</taxon>
        <taxon>Pichiaceae</taxon>
        <taxon>Ogataea</taxon>
        <taxon>Ogataea/Candida clade</taxon>
    </lineage>
</organism>
<gene>
    <name evidence="12" type="ORF">Cboi02_000222500</name>
</gene>
<sequence length="313" mass="34778">MVVILASLKEDLDEGPIVRRFIVTEGLFENFGDSPDLNRIVELKNKFKFRLILDETHSIGVLGKNGRGLPEACGVSRDDVEITMGSLALSFGASGGFCVGCHDMIYHQILSSNAYVFSAALPPYCAKAASAAIKLVENGEKLGEAESKNTIVDKLHSNISIVYKNLESSKKLKNLISIKSKFYSPSIHIRINPELRKELVLPEGYGGPGSKIQNAFKLGHEEDYFDENYNTECYLLQKIIDKAFESKILLTRSKRILHHELLPTVPELIISITSAFNNEELEYSSKVIIDSIFSILNGITAEKFDDLADELAF</sequence>
<comment type="pathway">
    <text evidence="3">Sphingolipid metabolism.</text>
</comment>
<reference evidence="12" key="1">
    <citation type="submission" date="2023-04" db="EMBL/GenBank/DDBJ databases">
        <title>Candida boidinii NBRC 10035.</title>
        <authorList>
            <person name="Ichikawa N."/>
            <person name="Sato H."/>
            <person name="Tonouchi N."/>
        </authorList>
    </citation>
    <scope>NUCLEOTIDE SEQUENCE</scope>
    <source>
        <strain evidence="12">NBRC 10035</strain>
    </source>
</reference>
<comment type="cofactor">
    <cofactor evidence="1">
        <name>pyridoxal 5'-phosphate</name>
        <dbReference type="ChEBI" id="CHEBI:597326"/>
    </cofactor>
</comment>
<dbReference type="Gene3D" id="3.90.1150.10">
    <property type="entry name" value="Aspartate Aminotransferase, domain 1"/>
    <property type="match status" value="1"/>
</dbReference>
<comment type="similarity">
    <text evidence="4">Belongs to the class-II pyridoxal-phosphate-dependent aminotransferase family.</text>
</comment>
<dbReference type="GO" id="GO:0005783">
    <property type="term" value="C:endoplasmic reticulum"/>
    <property type="evidence" value="ECO:0007669"/>
    <property type="project" value="TreeGrafter"/>
</dbReference>
<evidence type="ECO:0000256" key="1">
    <source>
        <dbReference type="ARBA" id="ARBA00001933"/>
    </source>
</evidence>
<dbReference type="EC" id="2.3.1.50" evidence="5"/>
<dbReference type="GO" id="GO:0046512">
    <property type="term" value="P:sphingosine biosynthetic process"/>
    <property type="evidence" value="ECO:0007669"/>
    <property type="project" value="TreeGrafter"/>
</dbReference>
<comment type="pathway">
    <text evidence="2">Lipid metabolism; sphingolipid metabolism.</text>
</comment>
<dbReference type="InterPro" id="IPR015422">
    <property type="entry name" value="PyrdxlP-dep_Trfase_small"/>
</dbReference>
<accession>A0A9W6SXN8</accession>
<evidence type="ECO:0000256" key="9">
    <source>
        <dbReference type="ARBA" id="ARBA00023098"/>
    </source>
</evidence>
<evidence type="ECO:0000256" key="6">
    <source>
        <dbReference type="ARBA" id="ARBA00022679"/>
    </source>
</evidence>
<protein>
    <recommendedName>
        <fullName evidence="5">serine C-palmitoyltransferase</fullName>
        <ecNumber evidence="5">2.3.1.50</ecNumber>
    </recommendedName>
</protein>
<dbReference type="PANTHER" id="PTHR13693:SF2">
    <property type="entry name" value="SERINE PALMITOYLTRANSFERASE 1"/>
    <property type="match status" value="1"/>
</dbReference>
<evidence type="ECO:0000256" key="2">
    <source>
        <dbReference type="ARBA" id="ARBA00004760"/>
    </source>
</evidence>
<comment type="caution">
    <text evidence="12">The sequence shown here is derived from an EMBL/GenBank/DDBJ whole genome shotgun (WGS) entry which is preliminary data.</text>
</comment>
<dbReference type="GO" id="GO:0004758">
    <property type="term" value="F:serine C-palmitoyltransferase activity"/>
    <property type="evidence" value="ECO:0007669"/>
    <property type="project" value="TreeGrafter"/>
</dbReference>
<dbReference type="GO" id="GO:0030170">
    <property type="term" value="F:pyridoxal phosphate binding"/>
    <property type="evidence" value="ECO:0007669"/>
    <property type="project" value="InterPro"/>
</dbReference>
<feature type="domain" description="Aminotransferase class I/classII large" evidence="11">
    <location>
        <begin position="7"/>
        <end position="169"/>
    </location>
</feature>
<keyword evidence="10" id="KW-0012">Acyltransferase</keyword>
<dbReference type="GO" id="GO:0016020">
    <property type="term" value="C:membrane"/>
    <property type="evidence" value="ECO:0007669"/>
    <property type="project" value="GOC"/>
</dbReference>
<keyword evidence="9" id="KW-0443">Lipid metabolism</keyword>
<evidence type="ECO:0000259" key="11">
    <source>
        <dbReference type="Pfam" id="PF00155"/>
    </source>
</evidence>
<dbReference type="Gene3D" id="3.40.640.10">
    <property type="entry name" value="Type I PLP-dependent aspartate aminotransferase-like (Major domain)"/>
    <property type="match status" value="1"/>
</dbReference>